<dbReference type="Proteomes" id="UP001497512">
    <property type="component" value="Chromosome 15"/>
</dbReference>
<evidence type="ECO:0000256" key="2">
    <source>
        <dbReference type="SAM" id="MobiDB-lite"/>
    </source>
</evidence>
<evidence type="ECO:0000256" key="1">
    <source>
        <dbReference type="ARBA" id="ARBA00006974"/>
    </source>
</evidence>
<comment type="similarity">
    <text evidence="1">Belongs to the ARG7 family.</text>
</comment>
<protein>
    <recommendedName>
        <fullName evidence="5">Small auxin up regulated protein</fullName>
    </recommendedName>
</protein>
<dbReference type="PANTHER" id="PTHR31374">
    <property type="entry name" value="AUXIN-INDUCED PROTEIN-LIKE-RELATED"/>
    <property type="match status" value="1"/>
</dbReference>
<keyword evidence="4" id="KW-1185">Reference proteome</keyword>
<name>A0ABP0TX00_9BRYO</name>
<sequence>MLKARQKMQRAVRKFQNRISNNPSRRLSYQTLSATRDVRASSEPSTSCMHLRCSSLVKIKSISRSASSSNQESSTDDSVTEPEEDDDDQCIPSDVAAGCLAVYVGQERQRFVINAQNLNHAVFRCLLQKSAEEYGFNHTGGLFIACEVVLFEHVLWLLEINDPSLCTMEIDELVGFYAYT</sequence>
<evidence type="ECO:0000313" key="3">
    <source>
        <dbReference type="EMBL" id="CAK9206787.1"/>
    </source>
</evidence>
<proteinExistence type="inferred from homology"/>
<feature type="compositionally biased region" description="Acidic residues" evidence="2">
    <location>
        <begin position="74"/>
        <end position="88"/>
    </location>
</feature>
<dbReference type="PANTHER" id="PTHR31374:SF32">
    <property type="entry name" value="SAUR FAMILY PROTEIN"/>
    <property type="match status" value="1"/>
</dbReference>
<gene>
    <name evidence="3" type="ORF">CSSPTR1EN2_LOCUS8523</name>
</gene>
<feature type="compositionally biased region" description="Low complexity" evidence="2">
    <location>
        <begin position="64"/>
        <end position="73"/>
    </location>
</feature>
<reference evidence="3" key="1">
    <citation type="submission" date="2024-02" db="EMBL/GenBank/DDBJ databases">
        <authorList>
            <consortium name="ELIXIR-Norway"/>
            <consortium name="Elixir Norway"/>
        </authorList>
    </citation>
    <scope>NUCLEOTIDE SEQUENCE</scope>
</reference>
<feature type="region of interest" description="Disordered" evidence="2">
    <location>
        <begin position="64"/>
        <end position="88"/>
    </location>
</feature>
<dbReference type="InterPro" id="IPR003676">
    <property type="entry name" value="SAUR_fam"/>
</dbReference>
<organism evidence="3 4">
    <name type="scientific">Sphagnum troendelagicum</name>
    <dbReference type="NCBI Taxonomy" id="128251"/>
    <lineage>
        <taxon>Eukaryota</taxon>
        <taxon>Viridiplantae</taxon>
        <taxon>Streptophyta</taxon>
        <taxon>Embryophyta</taxon>
        <taxon>Bryophyta</taxon>
        <taxon>Sphagnophytina</taxon>
        <taxon>Sphagnopsida</taxon>
        <taxon>Sphagnales</taxon>
        <taxon>Sphagnaceae</taxon>
        <taxon>Sphagnum</taxon>
    </lineage>
</organism>
<dbReference type="Pfam" id="PF02519">
    <property type="entry name" value="Auxin_inducible"/>
    <property type="match status" value="1"/>
</dbReference>
<dbReference type="EMBL" id="OZ019907">
    <property type="protein sequence ID" value="CAK9206787.1"/>
    <property type="molecule type" value="Genomic_DNA"/>
</dbReference>
<evidence type="ECO:0008006" key="5">
    <source>
        <dbReference type="Google" id="ProtNLM"/>
    </source>
</evidence>
<evidence type="ECO:0000313" key="4">
    <source>
        <dbReference type="Proteomes" id="UP001497512"/>
    </source>
</evidence>
<accession>A0ABP0TX00</accession>